<dbReference type="Gene3D" id="3.40.630.30">
    <property type="match status" value="1"/>
</dbReference>
<gene>
    <name evidence="2" type="ORF">EIK76_16225</name>
</gene>
<dbReference type="EMBL" id="RRCF01000006">
    <property type="protein sequence ID" value="RRJ18766.1"/>
    <property type="molecule type" value="Genomic_DNA"/>
</dbReference>
<dbReference type="PANTHER" id="PTHR43792:SF1">
    <property type="entry name" value="N-ACETYLTRANSFERASE DOMAIN-CONTAINING PROTEIN"/>
    <property type="match status" value="1"/>
</dbReference>
<dbReference type="RefSeq" id="WP_046518950.1">
    <property type="nucleotide sequence ID" value="NZ_LAVS01000006.1"/>
</dbReference>
<dbReference type="OrthoDB" id="5985151at2"/>
<dbReference type="AlphaFoldDB" id="A0A3P3QC01"/>
<name>A0A3P3QC01_9GAMM</name>
<comment type="caution">
    <text evidence="2">The sequence shown here is derived from an EMBL/GenBank/DDBJ whole genome shotgun (WGS) entry which is preliminary data.</text>
</comment>
<evidence type="ECO:0000259" key="1">
    <source>
        <dbReference type="PROSITE" id="PS51186"/>
    </source>
</evidence>
<evidence type="ECO:0000313" key="2">
    <source>
        <dbReference type="EMBL" id="RRJ18766.1"/>
    </source>
</evidence>
<dbReference type="InterPro" id="IPR000182">
    <property type="entry name" value="GNAT_dom"/>
</dbReference>
<organism evidence="2 3">
    <name type="scientific">Rheinheimera mesophila</name>
    <dbReference type="NCBI Taxonomy" id="1547515"/>
    <lineage>
        <taxon>Bacteria</taxon>
        <taxon>Pseudomonadati</taxon>
        <taxon>Pseudomonadota</taxon>
        <taxon>Gammaproteobacteria</taxon>
        <taxon>Chromatiales</taxon>
        <taxon>Chromatiaceae</taxon>
        <taxon>Rheinheimera</taxon>
    </lineage>
</organism>
<dbReference type="PROSITE" id="PS51186">
    <property type="entry name" value="GNAT"/>
    <property type="match status" value="1"/>
</dbReference>
<evidence type="ECO:0000313" key="3">
    <source>
        <dbReference type="Proteomes" id="UP000276260"/>
    </source>
</evidence>
<dbReference type="Pfam" id="PF13302">
    <property type="entry name" value="Acetyltransf_3"/>
    <property type="match status" value="1"/>
</dbReference>
<keyword evidence="2" id="KW-0808">Transferase</keyword>
<dbReference type="GO" id="GO:0016747">
    <property type="term" value="F:acyltransferase activity, transferring groups other than amino-acyl groups"/>
    <property type="evidence" value="ECO:0007669"/>
    <property type="project" value="InterPro"/>
</dbReference>
<proteinExistence type="predicted"/>
<dbReference type="SUPFAM" id="SSF55729">
    <property type="entry name" value="Acyl-CoA N-acyltransferases (Nat)"/>
    <property type="match status" value="1"/>
</dbReference>
<reference evidence="2 3" key="1">
    <citation type="submission" date="2018-11" db="EMBL/GenBank/DDBJ databases">
        <title>Draft genome analysis of Rheinheimera mesophila isolated from an industrial waste site.</title>
        <authorList>
            <person name="Yu Q."/>
            <person name="Qi Y."/>
            <person name="Zhang H."/>
            <person name="Lu Y."/>
            <person name="Pu J."/>
        </authorList>
    </citation>
    <scope>NUCLEOTIDE SEQUENCE [LARGE SCALE GENOMIC DNA]</scope>
    <source>
        <strain evidence="2 3">IITR13</strain>
    </source>
</reference>
<dbReference type="InterPro" id="IPR016181">
    <property type="entry name" value="Acyl_CoA_acyltransferase"/>
</dbReference>
<dbReference type="InterPro" id="IPR051531">
    <property type="entry name" value="N-acetyltransferase"/>
</dbReference>
<keyword evidence="3" id="KW-1185">Reference proteome</keyword>
<dbReference type="PANTHER" id="PTHR43792">
    <property type="entry name" value="GNAT FAMILY, PUTATIVE (AFU_ORTHOLOGUE AFUA_3G00765)-RELATED-RELATED"/>
    <property type="match status" value="1"/>
</dbReference>
<feature type="domain" description="N-acetyltransferase" evidence="1">
    <location>
        <begin position="21"/>
        <end position="178"/>
    </location>
</feature>
<sequence>MAQDWQQAAKAENFVISSSRLLIRPLAEQDLQLYLDLYTNTASMAFVGEPLLPEKAKHSFQIALGLNANTPFKRLFLTIVAYGQSAGLCAINQWNSETAEVEVGIMLLRPLHGKGYAKEALAALIQRVQHQFHGAVIKGDLDPKNKAAVQLVVKTGFQPDLICPRTYWVKHNDALMSF</sequence>
<dbReference type="Proteomes" id="UP000276260">
    <property type="component" value="Unassembled WGS sequence"/>
</dbReference>
<accession>A0A3P3QC01</accession>
<protein>
    <submittedName>
        <fullName evidence="2">N-acetyltransferase</fullName>
    </submittedName>
</protein>